<name>A0ABT2AJ07_9BURK</name>
<keyword evidence="3" id="KW-0813">Transport</keyword>
<dbReference type="PANTHER" id="PTHR30069:SF46">
    <property type="entry name" value="OAR PROTEIN"/>
    <property type="match status" value="1"/>
</dbReference>
<feature type="signal peptide" evidence="9">
    <location>
        <begin position="1"/>
        <end position="27"/>
    </location>
</feature>
<gene>
    <name evidence="12" type="ORF">NX780_07450</name>
</gene>
<keyword evidence="13" id="KW-1185">Reference proteome</keyword>
<evidence type="ECO:0000256" key="9">
    <source>
        <dbReference type="SAM" id="SignalP"/>
    </source>
</evidence>
<evidence type="ECO:0000259" key="10">
    <source>
        <dbReference type="Pfam" id="PF07715"/>
    </source>
</evidence>
<reference evidence="12 13" key="1">
    <citation type="submission" date="2022-08" db="EMBL/GenBank/DDBJ databases">
        <title>Reclassification of Massilia species as members of the genera Telluria, Duganella, Pseudoduganella, Mokoshia gen. nov. and Zemynaea gen. nov. using orthogonal and non-orthogonal genome-based approaches.</title>
        <authorList>
            <person name="Bowman J.P."/>
        </authorList>
    </citation>
    <scope>NUCLEOTIDE SEQUENCE [LARGE SCALE GENOMIC DNA]</scope>
    <source>
        <strain evidence="12 13">JCM 31661</strain>
    </source>
</reference>
<keyword evidence="6" id="KW-0472">Membrane</keyword>
<comment type="similarity">
    <text evidence="2">Belongs to the TonB-dependent receptor family.</text>
</comment>
<dbReference type="InterPro" id="IPR013784">
    <property type="entry name" value="Carb-bd-like_fold"/>
</dbReference>
<evidence type="ECO:0000256" key="5">
    <source>
        <dbReference type="ARBA" id="ARBA00022692"/>
    </source>
</evidence>
<keyword evidence="8" id="KW-0998">Cell outer membrane</keyword>
<evidence type="ECO:0000256" key="7">
    <source>
        <dbReference type="ARBA" id="ARBA00023170"/>
    </source>
</evidence>
<dbReference type="Pfam" id="PF07715">
    <property type="entry name" value="Plug"/>
    <property type="match status" value="1"/>
</dbReference>
<evidence type="ECO:0000256" key="1">
    <source>
        <dbReference type="ARBA" id="ARBA00004571"/>
    </source>
</evidence>
<dbReference type="Gene3D" id="2.170.130.10">
    <property type="entry name" value="TonB-dependent receptor, plug domain"/>
    <property type="match status" value="1"/>
</dbReference>
<keyword evidence="7 12" id="KW-0675">Receptor</keyword>
<evidence type="ECO:0000313" key="12">
    <source>
        <dbReference type="EMBL" id="MCS0596185.1"/>
    </source>
</evidence>
<dbReference type="InterPro" id="IPR036942">
    <property type="entry name" value="Beta-barrel_TonB_sf"/>
</dbReference>
<dbReference type="SUPFAM" id="SSF56935">
    <property type="entry name" value="Porins"/>
    <property type="match status" value="1"/>
</dbReference>
<evidence type="ECO:0000256" key="6">
    <source>
        <dbReference type="ARBA" id="ARBA00023136"/>
    </source>
</evidence>
<dbReference type="EMBL" id="JANUHA010000004">
    <property type="protein sequence ID" value="MCS0596185.1"/>
    <property type="molecule type" value="Genomic_DNA"/>
</dbReference>
<dbReference type="PANTHER" id="PTHR30069">
    <property type="entry name" value="TONB-DEPENDENT OUTER MEMBRANE RECEPTOR"/>
    <property type="match status" value="1"/>
</dbReference>
<dbReference type="RefSeq" id="WP_258827234.1">
    <property type="nucleotide sequence ID" value="NZ_JANUHA010000004.1"/>
</dbReference>
<dbReference type="InterPro" id="IPR012910">
    <property type="entry name" value="Plug_dom"/>
</dbReference>
<comment type="subcellular location">
    <subcellularLocation>
        <location evidence="1">Cell outer membrane</location>
        <topology evidence="1">Multi-pass membrane protein</topology>
    </subcellularLocation>
</comment>
<feature type="domain" description="TonB-dependent transporter Oar-like beta-barrel" evidence="11">
    <location>
        <begin position="231"/>
        <end position="327"/>
    </location>
</feature>
<dbReference type="InterPro" id="IPR037066">
    <property type="entry name" value="Plug_dom_sf"/>
</dbReference>
<evidence type="ECO:0000259" key="11">
    <source>
        <dbReference type="Pfam" id="PF25183"/>
    </source>
</evidence>
<protein>
    <submittedName>
        <fullName evidence="12">TonB-dependent receptor</fullName>
    </submittedName>
</protein>
<dbReference type="Proteomes" id="UP001206572">
    <property type="component" value="Unassembled WGS sequence"/>
</dbReference>
<dbReference type="InterPro" id="IPR057601">
    <property type="entry name" value="Oar-like_b-barrel"/>
</dbReference>
<keyword evidence="9" id="KW-0732">Signal</keyword>
<dbReference type="InterPro" id="IPR039426">
    <property type="entry name" value="TonB-dep_rcpt-like"/>
</dbReference>
<evidence type="ECO:0000256" key="2">
    <source>
        <dbReference type="ARBA" id="ARBA00009810"/>
    </source>
</evidence>
<feature type="domain" description="TonB-dependent receptor plug" evidence="10">
    <location>
        <begin position="127"/>
        <end position="227"/>
    </location>
</feature>
<evidence type="ECO:0000256" key="8">
    <source>
        <dbReference type="ARBA" id="ARBA00023237"/>
    </source>
</evidence>
<evidence type="ECO:0000313" key="13">
    <source>
        <dbReference type="Proteomes" id="UP001206572"/>
    </source>
</evidence>
<evidence type="ECO:0000256" key="3">
    <source>
        <dbReference type="ARBA" id="ARBA00022448"/>
    </source>
</evidence>
<proteinExistence type="inferred from homology"/>
<dbReference type="Gene3D" id="2.40.170.20">
    <property type="entry name" value="TonB-dependent receptor, beta-barrel domain"/>
    <property type="match status" value="1"/>
</dbReference>
<comment type="caution">
    <text evidence="12">The sequence shown here is derived from an EMBL/GenBank/DDBJ whole genome shotgun (WGS) entry which is preliminary data.</text>
</comment>
<accession>A0ABT2AJ07</accession>
<evidence type="ECO:0000256" key="4">
    <source>
        <dbReference type="ARBA" id="ARBA00022452"/>
    </source>
</evidence>
<feature type="chain" id="PRO_5045602710" evidence="9">
    <location>
        <begin position="28"/>
        <end position="1002"/>
    </location>
</feature>
<sequence length="1002" mass="108447">MHFTSGRYQRTAAALAVGMLISSVAIAQSSEGSIYGRGKPGDKVTITSVETGTSRTITIDSNGTYTAPKLQPGAYRVEAAGVSRNVNVAIGSGTAVDLSGTPVTVAGDNVARVVVAGTRTVIDTSSVESNTVFSADQMAALPVARDPNAFALLAPGVVKGDSDLGAGGLPSFGGASVAENSYYINGFDVTNIRNFLSYANLPFDAVAAQQVKSGGYGAEFGRSLGGVISLVTKRGTNTWKGGASVYYEPDSLRASGKNIRDLNNPQDNNYISFSEARQQRDLSFNAYAGGPIIKDKLFVFGLIEGRHDRTDTFSESSSTRTTSTKPNGMIKVDFTPTDAHRLELTAISNEREEEILDFNRNISVYPDRKNLTYHMGEPGISKTTSGGEILIGKYTGYLTDDLTVSALVGSVKEQSALTVGARKAGLDCPVVLDVDATEIGCWAMPWPGPRVRSPDAKPADEDKRRAFRFDVDYAIGGHSLRAGVDRQTFTSYAGAQATYSGGYYYRYFISETGTVNGVPNVVAPGGEYVRRREAANTGGSFEVENNAYYIEDNWKVTDNVLLYAGLRSESFNNMNGAGVSFVKADNLLAPRLGFAWDVKGDASLKVYGNAGRYFIPVASNTNIRATQGELFEQRFYTFNGRDPRTQAPLNMSSSDIGVPQITGDGTLPLPATIADTELNPMSQDEFILGFQKALAKGWTMGMKATYRKVNDGMDDYCSHLGFEQWAADNGYENFDSSTMATCFLINPGNDVSLKMDLENDGNLKQVVVPAKYLGLGKYTRTYRAIELTAERPYNGTWGLAASYTWAKLKGTAEGYVNSVINQEDAGVSQDFDFGSLDDGADGYLSNDRRHVFKLYGNYAITDTLRLGFNGTIASGRPTSCIGFVPPTAFDYSDAAAYTTASSYYCLKEGGKSSLVQRGTAGRTPWTSTVDLQLAYMPRIANGKVTFQVDVFNVFNSQKAVEFNEQRDYSADTLKEGKLNLNYQQPSSFQSPRSVRLTARYEF</sequence>
<dbReference type="SUPFAM" id="SSF49452">
    <property type="entry name" value="Starch-binding domain-like"/>
    <property type="match status" value="1"/>
</dbReference>
<keyword evidence="4" id="KW-1134">Transmembrane beta strand</keyword>
<dbReference type="Pfam" id="PF25183">
    <property type="entry name" value="OMP_b-brl_4"/>
    <property type="match status" value="1"/>
</dbReference>
<keyword evidence="5" id="KW-0812">Transmembrane</keyword>
<organism evidence="12 13">
    <name type="scientific">Massilia agri</name>
    <dbReference type="NCBI Taxonomy" id="1886785"/>
    <lineage>
        <taxon>Bacteria</taxon>
        <taxon>Pseudomonadati</taxon>
        <taxon>Pseudomonadota</taxon>
        <taxon>Betaproteobacteria</taxon>
        <taxon>Burkholderiales</taxon>
        <taxon>Oxalobacteraceae</taxon>
        <taxon>Telluria group</taxon>
        <taxon>Massilia</taxon>
    </lineage>
</organism>